<protein>
    <recommendedName>
        <fullName evidence="4">GLPGLI family protein</fullName>
    </recommendedName>
</protein>
<organism evidence="2 3">
    <name type="scientific">Flavobacterium frigidarium</name>
    <dbReference type="NCBI Taxonomy" id="99286"/>
    <lineage>
        <taxon>Bacteria</taxon>
        <taxon>Pseudomonadati</taxon>
        <taxon>Bacteroidota</taxon>
        <taxon>Flavobacteriia</taxon>
        <taxon>Flavobacteriales</taxon>
        <taxon>Flavobacteriaceae</taxon>
        <taxon>Flavobacterium</taxon>
    </lineage>
</organism>
<dbReference type="Pfam" id="PF19630">
    <property type="entry name" value="DUF6134"/>
    <property type="match status" value="1"/>
</dbReference>
<dbReference type="EMBL" id="JASMRN010000004">
    <property type="protein sequence ID" value="MEZ7514850.1"/>
    <property type="molecule type" value="Genomic_DNA"/>
</dbReference>
<evidence type="ECO:0000313" key="2">
    <source>
        <dbReference type="EMBL" id="MEZ7514850.1"/>
    </source>
</evidence>
<evidence type="ECO:0000313" key="3">
    <source>
        <dbReference type="Proteomes" id="UP001568894"/>
    </source>
</evidence>
<reference evidence="2 3" key="1">
    <citation type="submission" date="2023-05" db="EMBL/GenBank/DDBJ databases">
        <title>Adaptations of aquatic viruses from atmosphere-close ecosystems of the Central Arctic Ocean.</title>
        <authorList>
            <person name="Rahlff J."/>
            <person name="Holmfeldt K."/>
        </authorList>
    </citation>
    <scope>NUCLEOTIDE SEQUENCE [LARGE SCALE GENOMIC DNA]</scope>
    <source>
        <strain evidence="2 3">Arc14</strain>
    </source>
</reference>
<feature type="signal peptide" evidence="1">
    <location>
        <begin position="1"/>
        <end position="18"/>
    </location>
</feature>
<name>A0ABV4KDT3_9FLAO</name>
<gene>
    <name evidence="2" type="ORF">QO192_06085</name>
</gene>
<accession>A0ABV4KDT3</accession>
<dbReference type="RefSeq" id="WP_339653919.1">
    <property type="nucleotide sequence ID" value="NZ_CAXBLC010000002.1"/>
</dbReference>
<keyword evidence="1" id="KW-0732">Signal</keyword>
<sequence length="195" mass="22167">MKYLHTLVLLFFCVFTNAQNQEHIYDISVNGNIIGELTVSKLIEGPTTTYKLNSKSVISLLGKTTISTSFIGVFKNNVLQSSIYISQKNNKAYDSSTITEKNGVYTILRKGKKSIVSKPIKYVTCLLYFEKPVVTEPYFDVLEAVFSPITMVDQNNYLFIDSSNNEKTTYNYLNGALQQGKTKHTLYDFTFTLRK</sequence>
<proteinExistence type="predicted"/>
<dbReference type="InterPro" id="IPR045767">
    <property type="entry name" value="DUF6134"/>
</dbReference>
<comment type="caution">
    <text evidence="2">The sequence shown here is derived from an EMBL/GenBank/DDBJ whole genome shotgun (WGS) entry which is preliminary data.</text>
</comment>
<evidence type="ECO:0000256" key="1">
    <source>
        <dbReference type="SAM" id="SignalP"/>
    </source>
</evidence>
<feature type="chain" id="PRO_5045886807" description="GLPGLI family protein" evidence="1">
    <location>
        <begin position="19"/>
        <end position="195"/>
    </location>
</feature>
<evidence type="ECO:0008006" key="4">
    <source>
        <dbReference type="Google" id="ProtNLM"/>
    </source>
</evidence>
<dbReference type="Proteomes" id="UP001568894">
    <property type="component" value="Unassembled WGS sequence"/>
</dbReference>
<keyword evidence="3" id="KW-1185">Reference proteome</keyword>